<reference evidence="2 3" key="1">
    <citation type="submission" date="2011-05" db="EMBL/GenBank/DDBJ databases">
        <authorList>
            <person name="Muzny D."/>
            <person name="Qin X."/>
            <person name="Deng J."/>
            <person name="Jiang H."/>
            <person name="Liu Y."/>
            <person name="Qu J."/>
            <person name="Song X.-Z."/>
            <person name="Zhang L."/>
            <person name="Thornton R."/>
            <person name="Coyle M."/>
            <person name="Francisco L."/>
            <person name="Jackson L."/>
            <person name="Javaid M."/>
            <person name="Korchina V."/>
            <person name="Kovar C."/>
            <person name="Mata R."/>
            <person name="Mathew T."/>
            <person name="Ngo R."/>
            <person name="Nguyen L."/>
            <person name="Nguyen N."/>
            <person name="Okwuonu G."/>
            <person name="Ongeri F."/>
            <person name="Pham C."/>
            <person name="Simmons D."/>
            <person name="Wilczek-Boney K."/>
            <person name="Hale W."/>
            <person name="Jakkamsetti A."/>
            <person name="Pham P."/>
            <person name="Ruth R."/>
            <person name="San Lucas F."/>
            <person name="Warren J."/>
            <person name="Zhang J."/>
            <person name="Zhao Z."/>
            <person name="Zhou C."/>
            <person name="Zhu D."/>
            <person name="Lee S."/>
            <person name="Bess C."/>
            <person name="Blankenburg K."/>
            <person name="Forbes L."/>
            <person name="Fu Q."/>
            <person name="Gubbala S."/>
            <person name="Hirani K."/>
            <person name="Jayaseelan J.C."/>
            <person name="Lara F."/>
            <person name="Munidasa M."/>
            <person name="Palculict T."/>
            <person name="Patil S."/>
            <person name="Pu L.-L."/>
            <person name="Saada N."/>
            <person name="Tang L."/>
            <person name="Weissenberger G."/>
            <person name="Zhu Y."/>
            <person name="Hemphill L."/>
            <person name="Shang Y."/>
            <person name="Youmans B."/>
            <person name="Ayvaz T."/>
            <person name="Ross M."/>
            <person name="Santibanez J."/>
            <person name="Aqrawi P."/>
            <person name="Gross S."/>
            <person name="Joshi V."/>
            <person name="Fowler G."/>
            <person name="Nazareth L."/>
            <person name="Reid J."/>
            <person name="Worley K."/>
            <person name="Petrosino J."/>
            <person name="Highlander S."/>
            <person name="Gibbs R."/>
        </authorList>
    </citation>
    <scope>NUCLEOTIDE SEQUENCE [LARGE SCALE GENOMIC DNA]</scope>
    <source>
        <strain evidence="2 3">871</strain>
    </source>
</reference>
<evidence type="ECO:0000313" key="2">
    <source>
        <dbReference type="EMBL" id="EGY52789.1"/>
    </source>
</evidence>
<gene>
    <name evidence="2" type="ORF">HMPREF9371_0968</name>
</gene>
<dbReference type="AlphaFoldDB" id="G4CH79"/>
<keyword evidence="3" id="KW-1185">Reference proteome</keyword>
<name>G4CH79_9NEIS</name>
<protein>
    <submittedName>
        <fullName evidence="2">Uncharacterized protein</fullName>
    </submittedName>
</protein>
<evidence type="ECO:0000313" key="3">
    <source>
        <dbReference type="Proteomes" id="UP000003019"/>
    </source>
</evidence>
<accession>G4CH79</accession>
<feature type="transmembrane region" description="Helical" evidence="1">
    <location>
        <begin position="7"/>
        <end position="28"/>
    </location>
</feature>
<dbReference type="RefSeq" id="WP_009118662.1">
    <property type="nucleotide sequence ID" value="NZ_JH164926.1"/>
</dbReference>
<dbReference type="HOGENOM" id="CLU_1538450_0_0_4"/>
<dbReference type="EMBL" id="AGAY01000034">
    <property type="protein sequence ID" value="EGY52789.1"/>
    <property type="molecule type" value="Genomic_DNA"/>
</dbReference>
<dbReference type="Proteomes" id="UP000003019">
    <property type="component" value="Unassembled WGS sequence"/>
</dbReference>
<comment type="caution">
    <text evidence="2">The sequence shown here is derived from an EMBL/GenBank/DDBJ whole genome shotgun (WGS) entry which is preliminary data.</text>
</comment>
<evidence type="ECO:0000256" key="1">
    <source>
        <dbReference type="SAM" id="Phobius"/>
    </source>
</evidence>
<proteinExistence type="predicted"/>
<organism evidence="2 3">
    <name type="scientific">Neisseria shayeganii 871</name>
    <dbReference type="NCBI Taxonomy" id="1032488"/>
    <lineage>
        <taxon>Bacteria</taxon>
        <taxon>Pseudomonadati</taxon>
        <taxon>Pseudomonadota</taxon>
        <taxon>Betaproteobacteria</taxon>
        <taxon>Neisseriales</taxon>
        <taxon>Neisseriaceae</taxon>
        <taxon>Neisseria</taxon>
    </lineage>
</organism>
<keyword evidence="1" id="KW-0812">Transmembrane</keyword>
<feature type="transmembrane region" description="Helical" evidence="1">
    <location>
        <begin position="140"/>
        <end position="157"/>
    </location>
</feature>
<keyword evidence="1" id="KW-1133">Transmembrane helix</keyword>
<sequence length="174" mass="20401">MEKSSYVLLNIFLLLFWALLAFLSPSYLSPLRQEPLLFREVVLHHHGGKKSMVYFEADAQKYFMLCRNFEDQNSRNFCERPFPLHAREIEVDLLQKGLYRSSAHTVIIKKIRFAEAGEPDFSLPQVAYDGAFAYEFNAHYGVRTVMLLSFLGLYGVYRYRSKRSAGQIENNWQR</sequence>
<keyword evidence="1" id="KW-0472">Membrane</keyword>